<organism evidence="6 7">
    <name type="scientific">Salix koriyanagi</name>
    <dbReference type="NCBI Taxonomy" id="2511006"/>
    <lineage>
        <taxon>Eukaryota</taxon>
        <taxon>Viridiplantae</taxon>
        <taxon>Streptophyta</taxon>
        <taxon>Embryophyta</taxon>
        <taxon>Tracheophyta</taxon>
        <taxon>Spermatophyta</taxon>
        <taxon>Magnoliopsida</taxon>
        <taxon>eudicotyledons</taxon>
        <taxon>Gunneridae</taxon>
        <taxon>Pentapetalae</taxon>
        <taxon>rosids</taxon>
        <taxon>fabids</taxon>
        <taxon>Malpighiales</taxon>
        <taxon>Salicaceae</taxon>
        <taxon>Saliceae</taxon>
        <taxon>Salix</taxon>
    </lineage>
</organism>
<keyword evidence="3" id="KW-0732">Signal</keyword>
<dbReference type="PROSITE" id="PS51892">
    <property type="entry name" value="SUBTILASE"/>
    <property type="match status" value="1"/>
</dbReference>
<comment type="similarity">
    <text evidence="2 4">Belongs to the peptidase S8 family.</text>
</comment>
<dbReference type="SUPFAM" id="SSF52743">
    <property type="entry name" value="Subtilisin-like"/>
    <property type="match status" value="1"/>
</dbReference>
<name>A0A9Q0YZN7_9ROSI</name>
<dbReference type="Gene3D" id="3.40.50.200">
    <property type="entry name" value="Peptidase S8/S53 domain"/>
    <property type="match status" value="2"/>
</dbReference>
<dbReference type="GO" id="GO:0005576">
    <property type="term" value="C:extracellular region"/>
    <property type="evidence" value="ECO:0007669"/>
    <property type="project" value="UniProtKB-SubCell"/>
</dbReference>
<reference evidence="6" key="1">
    <citation type="submission" date="2022-11" db="EMBL/GenBank/DDBJ databases">
        <authorList>
            <person name="Hyden B.L."/>
            <person name="Feng K."/>
            <person name="Yates T."/>
            <person name="Jawdy S."/>
            <person name="Smart L.B."/>
            <person name="Muchero W."/>
        </authorList>
    </citation>
    <scope>NUCLEOTIDE SEQUENCE</scope>
    <source>
        <tissue evidence="6">Shoot tip</tissue>
    </source>
</reference>
<keyword evidence="6" id="KW-0378">Hydrolase</keyword>
<evidence type="ECO:0000256" key="2">
    <source>
        <dbReference type="ARBA" id="ARBA00011073"/>
    </source>
</evidence>
<feature type="domain" description="Peptidase S8/S53" evidence="5">
    <location>
        <begin position="59"/>
        <end position="234"/>
    </location>
</feature>
<dbReference type="InterPro" id="IPR000209">
    <property type="entry name" value="Peptidase_S8/S53_dom"/>
</dbReference>
<evidence type="ECO:0000313" key="6">
    <source>
        <dbReference type="EMBL" id="KAJ6715980.1"/>
    </source>
</evidence>
<evidence type="ECO:0000256" key="1">
    <source>
        <dbReference type="ARBA" id="ARBA00004613"/>
    </source>
</evidence>
<protein>
    <submittedName>
        <fullName evidence="6">SUBTILISIN-LIKE PROTEASE SBT4.3</fullName>
    </submittedName>
</protein>
<comment type="caution">
    <text evidence="4">Lacks conserved residue(s) required for the propagation of feature annotation.</text>
</comment>
<evidence type="ECO:0000313" key="7">
    <source>
        <dbReference type="Proteomes" id="UP001151752"/>
    </source>
</evidence>
<evidence type="ECO:0000256" key="4">
    <source>
        <dbReference type="PROSITE-ProRule" id="PRU01240"/>
    </source>
</evidence>
<keyword evidence="6" id="KW-0645">Protease</keyword>
<dbReference type="InterPro" id="IPR045051">
    <property type="entry name" value="SBT"/>
</dbReference>
<accession>A0A9Q0YZN7</accession>
<dbReference type="AlphaFoldDB" id="A0A9Q0YZN7"/>
<reference evidence="6" key="2">
    <citation type="journal article" date="2023" name="Int. J. Mol. Sci.">
        <title>De Novo Assembly and Annotation of 11 Diverse Shrub Willow (Salix) Genomes Reveals Novel Gene Organization in Sex-Linked Regions.</title>
        <authorList>
            <person name="Hyden B."/>
            <person name="Feng K."/>
            <person name="Yates T.B."/>
            <person name="Jawdy S."/>
            <person name="Cereghino C."/>
            <person name="Smart L.B."/>
            <person name="Muchero W."/>
        </authorList>
    </citation>
    <scope>NUCLEOTIDE SEQUENCE</scope>
    <source>
        <tissue evidence="6">Shoot tip</tissue>
    </source>
</reference>
<comment type="subcellular location">
    <subcellularLocation>
        <location evidence="1">Secreted</location>
    </subcellularLocation>
</comment>
<dbReference type="Pfam" id="PF00082">
    <property type="entry name" value="Peptidase_S8"/>
    <property type="match status" value="1"/>
</dbReference>
<keyword evidence="7" id="KW-1185">Reference proteome</keyword>
<dbReference type="PANTHER" id="PTHR10795">
    <property type="entry name" value="PROPROTEIN CONVERTASE SUBTILISIN/KEXIN"/>
    <property type="match status" value="1"/>
</dbReference>
<dbReference type="GO" id="GO:0004252">
    <property type="term" value="F:serine-type endopeptidase activity"/>
    <property type="evidence" value="ECO:0007669"/>
    <property type="project" value="InterPro"/>
</dbReference>
<dbReference type="InterPro" id="IPR036852">
    <property type="entry name" value="Peptidase_S8/S53_dom_sf"/>
</dbReference>
<dbReference type="GO" id="GO:0006508">
    <property type="term" value="P:proteolysis"/>
    <property type="evidence" value="ECO:0007669"/>
    <property type="project" value="UniProtKB-KW"/>
</dbReference>
<dbReference type="Proteomes" id="UP001151752">
    <property type="component" value="Chromosome 9"/>
</dbReference>
<sequence length="267" mass="28671">MVMQFYIVYLGSLPMGEYSPTSHHLSVLEEIVEGSDAWQVLSLWSFSIRCPSINLPEEGMPSARISAYKVCGPASCQSSDILSAFDDAIADGVDIITIAIGESHAHEFDSDVIAIGGFHSMEKGILTLQSAGNEGPVPGSVASVAPWIFTVAASSTDRRIIDKVVLGNGKTLVEERFFDKLNAVKSYLNSTKKPLKVKPVRIMLPPQVASFSSRSPNPIISDILKPDASAPGVDILAAFPSALSPTEDAADKRHVKYSLMSVHMLPV</sequence>
<proteinExistence type="inferred from homology"/>
<dbReference type="EMBL" id="JAPFFM010000014">
    <property type="protein sequence ID" value="KAJ6715980.1"/>
    <property type="molecule type" value="Genomic_DNA"/>
</dbReference>
<comment type="caution">
    <text evidence="6">The sequence shown here is derived from an EMBL/GenBank/DDBJ whole genome shotgun (WGS) entry which is preliminary data.</text>
</comment>
<evidence type="ECO:0000256" key="3">
    <source>
        <dbReference type="ARBA" id="ARBA00022729"/>
    </source>
</evidence>
<dbReference type="Gene3D" id="3.50.30.30">
    <property type="match status" value="2"/>
</dbReference>
<gene>
    <name evidence="6" type="ORF">OIU74_008671</name>
</gene>
<evidence type="ECO:0000259" key="5">
    <source>
        <dbReference type="Pfam" id="PF00082"/>
    </source>
</evidence>